<evidence type="ECO:0000313" key="2">
    <source>
        <dbReference type="Proteomes" id="UP000887563"/>
    </source>
</evidence>
<dbReference type="Proteomes" id="UP000887563">
    <property type="component" value="Unplaced"/>
</dbReference>
<dbReference type="SUPFAM" id="SSF53098">
    <property type="entry name" value="Ribonuclease H-like"/>
    <property type="match status" value="1"/>
</dbReference>
<feature type="region of interest" description="Disordered" evidence="1">
    <location>
        <begin position="201"/>
        <end position="224"/>
    </location>
</feature>
<dbReference type="InterPro" id="IPR012337">
    <property type="entry name" value="RNaseH-like_sf"/>
</dbReference>
<proteinExistence type="predicted"/>
<protein>
    <submittedName>
        <fullName evidence="3">DNA-directed DNA polymerase</fullName>
    </submittedName>
</protein>
<feature type="region of interest" description="Disordered" evidence="1">
    <location>
        <begin position="37"/>
        <end position="71"/>
    </location>
</feature>
<dbReference type="AlphaFoldDB" id="A0A914NJR0"/>
<feature type="compositionally biased region" description="Polar residues" evidence="1">
    <location>
        <begin position="1"/>
        <end position="10"/>
    </location>
</feature>
<evidence type="ECO:0000256" key="1">
    <source>
        <dbReference type="SAM" id="MobiDB-lite"/>
    </source>
</evidence>
<feature type="compositionally biased region" description="Polar residues" evidence="1">
    <location>
        <begin position="205"/>
        <end position="217"/>
    </location>
</feature>
<accession>A0A914NJR0</accession>
<reference evidence="3" key="1">
    <citation type="submission" date="2022-11" db="UniProtKB">
        <authorList>
            <consortium name="WormBaseParasite"/>
        </authorList>
    </citation>
    <scope>IDENTIFICATION</scope>
</reference>
<sequence length="965" mass="112248">MPNTQNATNKNDIEVMKDQQSEETFTFAEMEEVKEFIKEQRKKKQAAEARRRRSTSSLSTKAKKQPKKSLNDVIKLKEDKINDDVDMIDFQTDNEVDETEQTESEEIIDLVADEEEIKNFDLKKKKQVPAALLKRAQLLKQPRNGISLFQCTKCRESQKKREKFLFNSGQQEFYLLTIEICPEDLDKNINLGMLFTSHWGRSKSDTSQEQSSENGSGTLHMRRGDSIATNNDKKLLSLFKFCWVLHQCSQCSDHQKAMASDIFIKKAGSNYELSFIMNNSKRIGRFPIRHFYKEDISENIESARFKIGVYRSVFSVRNIEDSSVGSDELLETLLDHFLARADRNAGSKSEKCSIIIRSSVLEKPIQIPYRGLAQNTPSVVMEQFDTVDQSGKRMGRQSLYSQPIHIEIIMGPSHDESIEFMQSGQRGSGRKKREIVQGVDINNLIMVNNEDMEGPAKYHCLLLAVQLTMLYVNMAKTTKANNNFIKLVNGKGSAKTHRELLIKNMLIQMKKYGIRYPPTKTQYSVEEHVPLIQKLLTEQFPGKYRLSVFGEHGQMRPLWKGPDRASHEISLYLKDGHYFGIRKINKLFGANYYCMDCEAPFQKITEHKQTCTAKCPRCCGMGVDYPCKELDGFELNCSKCSNIFKNKDCYKRHLEKGICKIFKRCKQCGQIYRNKKDEDHECFMKFCSLCRSWHRVEEKCYVQPIIPTKPKDYLMVVFDFECMLVSPTKNNEEWGKLEKYGLTPSHALPTDENYQLHHVNCVSAMLFCSKCMQNDNWKNENTGLCKICGQSQLRIRSWTSANYENPLRKFLNWLIDDLGRDRAGRTFAISHYGGRYDMHLLLGELIKHFGFEPSITRTGNKLYEVLLKKKRGMCPYISFRDSFNWMMLKLEQLPKALGLEIDEGGKSFFPHGWNYNINMDIRLRTLPEKKYYYPESMGKERRKEFENWYNLNKNEPFCLREQIVE</sequence>
<feature type="compositionally biased region" description="Basic and acidic residues" evidence="1">
    <location>
        <begin position="11"/>
        <end position="20"/>
    </location>
</feature>
<name>A0A914NJR0_MELIC</name>
<organism evidence="2 3">
    <name type="scientific">Meloidogyne incognita</name>
    <name type="common">Southern root-knot nematode worm</name>
    <name type="synonym">Oxyuris incognita</name>
    <dbReference type="NCBI Taxonomy" id="6306"/>
    <lineage>
        <taxon>Eukaryota</taxon>
        <taxon>Metazoa</taxon>
        <taxon>Ecdysozoa</taxon>
        <taxon>Nematoda</taxon>
        <taxon>Chromadorea</taxon>
        <taxon>Rhabditida</taxon>
        <taxon>Tylenchina</taxon>
        <taxon>Tylenchomorpha</taxon>
        <taxon>Tylenchoidea</taxon>
        <taxon>Meloidogynidae</taxon>
        <taxon>Meloidogyninae</taxon>
        <taxon>Meloidogyne</taxon>
        <taxon>Meloidogyne incognita group</taxon>
    </lineage>
</organism>
<dbReference type="InterPro" id="IPR036397">
    <property type="entry name" value="RNaseH_sf"/>
</dbReference>
<feature type="region of interest" description="Disordered" evidence="1">
    <location>
        <begin position="1"/>
        <end position="21"/>
    </location>
</feature>
<keyword evidence="2" id="KW-1185">Reference proteome</keyword>
<dbReference type="WBParaSite" id="Minc3s07111g40728">
    <property type="protein sequence ID" value="Minc3s07111g40728"/>
    <property type="gene ID" value="Minc3s07111g40728"/>
</dbReference>
<dbReference type="Gene3D" id="3.30.420.10">
    <property type="entry name" value="Ribonuclease H-like superfamily/Ribonuclease H"/>
    <property type="match status" value="1"/>
</dbReference>
<feature type="compositionally biased region" description="Basic and acidic residues" evidence="1">
    <location>
        <begin position="37"/>
        <end position="49"/>
    </location>
</feature>
<evidence type="ECO:0000313" key="3">
    <source>
        <dbReference type="WBParaSite" id="Minc3s07111g40728"/>
    </source>
</evidence>
<dbReference type="GO" id="GO:0003676">
    <property type="term" value="F:nucleic acid binding"/>
    <property type="evidence" value="ECO:0007669"/>
    <property type="project" value="InterPro"/>
</dbReference>